<organism evidence="3 4">
    <name type="scientific">Mucilaginibacter mallensis</name>
    <dbReference type="NCBI Taxonomy" id="652787"/>
    <lineage>
        <taxon>Bacteria</taxon>
        <taxon>Pseudomonadati</taxon>
        <taxon>Bacteroidota</taxon>
        <taxon>Sphingobacteriia</taxon>
        <taxon>Sphingobacteriales</taxon>
        <taxon>Sphingobacteriaceae</taxon>
        <taxon>Mucilaginibacter</taxon>
    </lineage>
</organism>
<dbReference type="Proteomes" id="UP000199679">
    <property type="component" value="Chromosome I"/>
</dbReference>
<dbReference type="SUPFAM" id="SSF50969">
    <property type="entry name" value="YVTN repeat-like/Quinoprotein amine dehydrogenase"/>
    <property type="match status" value="1"/>
</dbReference>
<gene>
    <name evidence="3" type="ORF">SAMN05216490_4001</name>
</gene>
<name>A0A1H2BAA5_MUCMA</name>
<keyword evidence="4" id="KW-1185">Reference proteome</keyword>
<sequence>MLTAYIAKKQCLLLAGLLIDLTMKQKYLFSILLFIAAFKVQAQLPGKIQQTQQVLLPNGWKLSPAGRYLQLGDLPLNIQLSASGKMLAVTNNGQSTQSIQLIDPVNEKLLDEKVVGKSWYGLAFSKDEKTLYASGGNDNFILAFSISNNKIGKADTIKLGKPWPADKICATGIAVNKSNTILYTVTKEDSALYIIDPKTRAITSKVKLPAEAYSCLLSPDEKTLYISIWGGEQVAFYNTETQKLSNITVGSHPNEMLLNKKGSWLFVANANDNSVAIINTVTRKIVETVATALYPTHLTGSTTNGLALSADEKTLYIANADNNCLAVFDVSKPGDSKSMGFIPVGWYPTNVKVLGKKILVANGKGFTSMANPRGPQPVRKADNSGYQKGATNSKEQYIGGLFKGTLSFIDAPNADQLKTYTEQVYANTPFNETEEKMAAGEAGNPIPRSKADKSPIKYVFYIIKENRTYDQVLGDMPKGNGDTSLCIFGQNVTPNHHAIADQFVLLDNFYVDAEVSADGHNWSMAAYATDFIEKTWPTSYGGRGGNYDSEGTRKAGDPRDGYIWDYCKRAGVSYRTYGEFAQDGEANIKSLVGHLCPQSPGFDLNIKDTKREQVWEHDFDSLLSINAVPHFNSIRICNDHTSGQRRGAISPIAAVADNDQGIGLLIDHLSKSSIWKESVVFILEDDAQNGPDHIDAHRSPVLVAGPYVKHNAAIHHMYSTSGVLRTIELILGLPPMSQYDAAALPMYDCFTATPDMAVYNVKPAQVNLEQRNVAVNESSKRSQSFNLAKEDKVPDLELNDVIWKYVKGENAIMPAPKRSAFVILQPKKDDDDD</sequence>
<dbReference type="Gene3D" id="2.130.10.10">
    <property type="entry name" value="YVTN repeat-like/Quinoprotein amine dehydrogenase"/>
    <property type="match status" value="2"/>
</dbReference>
<evidence type="ECO:0000313" key="3">
    <source>
        <dbReference type="EMBL" id="SDT55128.1"/>
    </source>
</evidence>
<keyword evidence="1" id="KW-0378">Hydrolase</keyword>
<dbReference type="STRING" id="652787.SAMN05216490_4001"/>
<reference evidence="3 4" key="1">
    <citation type="submission" date="2016-10" db="EMBL/GenBank/DDBJ databases">
        <authorList>
            <person name="de Groot N.N."/>
        </authorList>
    </citation>
    <scope>NUCLEOTIDE SEQUENCE [LARGE SCALE GENOMIC DNA]</scope>
    <source>
        <strain evidence="3 4">MP1X4</strain>
    </source>
</reference>
<proteinExistence type="predicted"/>
<evidence type="ECO:0000256" key="1">
    <source>
        <dbReference type="ARBA" id="ARBA00022801"/>
    </source>
</evidence>
<dbReference type="InterPro" id="IPR017850">
    <property type="entry name" value="Alkaline_phosphatase_core_sf"/>
</dbReference>
<dbReference type="InterPro" id="IPR011044">
    <property type="entry name" value="Quino_amine_DH_bsu"/>
</dbReference>
<dbReference type="PANTHER" id="PTHR47197">
    <property type="entry name" value="PROTEIN NIRF"/>
    <property type="match status" value="1"/>
</dbReference>
<protein>
    <submittedName>
        <fullName evidence="3">40-residue YVTN family beta-propeller repeat-containing protein</fullName>
    </submittedName>
</protein>
<dbReference type="EMBL" id="LT629740">
    <property type="protein sequence ID" value="SDT55128.1"/>
    <property type="molecule type" value="Genomic_DNA"/>
</dbReference>
<dbReference type="InterPro" id="IPR007312">
    <property type="entry name" value="Phosphoesterase"/>
</dbReference>
<evidence type="ECO:0000256" key="2">
    <source>
        <dbReference type="SAM" id="MobiDB-lite"/>
    </source>
</evidence>
<accession>A0A1H2BAA5</accession>
<dbReference type="SUPFAM" id="SSF53649">
    <property type="entry name" value="Alkaline phosphatase-like"/>
    <property type="match status" value="1"/>
</dbReference>
<feature type="region of interest" description="Disordered" evidence="2">
    <location>
        <begin position="370"/>
        <end position="389"/>
    </location>
</feature>
<evidence type="ECO:0000313" key="4">
    <source>
        <dbReference type="Proteomes" id="UP000199679"/>
    </source>
</evidence>
<dbReference type="InterPro" id="IPR015943">
    <property type="entry name" value="WD40/YVTN_repeat-like_dom_sf"/>
</dbReference>
<dbReference type="InterPro" id="IPR051200">
    <property type="entry name" value="Host-pathogen_enzymatic-act"/>
</dbReference>
<dbReference type="GO" id="GO:0016788">
    <property type="term" value="F:hydrolase activity, acting on ester bonds"/>
    <property type="evidence" value="ECO:0007669"/>
    <property type="project" value="InterPro"/>
</dbReference>
<dbReference type="AlphaFoldDB" id="A0A1H2BAA5"/>
<dbReference type="Gene3D" id="3.40.720.10">
    <property type="entry name" value="Alkaline Phosphatase, subunit A"/>
    <property type="match status" value="2"/>
</dbReference>
<dbReference type="PANTHER" id="PTHR47197:SF3">
    <property type="entry name" value="DIHYDRO-HEME D1 DEHYDROGENASE"/>
    <property type="match status" value="1"/>
</dbReference>
<dbReference type="Pfam" id="PF04185">
    <property type="entry name" value="Phosphoesterase"/>
    <property type="match status" value="1"/>
</dbReference>